<proteinExistence type="predicted"/>
<dbReference type="AlphaFoldDB" id="A0A8T2TL96"/>
<name>A0A8T2TL96_CERRI</name>
<keyword evidence="2" id="KW-1185">Reference proteome</keyword>
<evidence type="ECO:0000313" key="2">
    <source>
        <dbReference type="Proteomes" id="UP000825935"/>
    </source>
</evidence>
<sequence length="298" mass="35585">MNKCRTGGYNHWMNLIRDGAIVDDSLIMEAENLSLSCKQIIKEKKLKLLDMLGRGLLQKTISIKDVAEDMYHQYKYSPARVKEITIKLNKKWNIDWRPQQRKYRFLCTWSFPHSNKQFCLLCLILHKGIWTGSKARQYKIDAGKCFHSGQLEDMDHLFFQCKPVQRYWNFLTWCCTTMGIKTPGSRDILLGEANGMDILLSQWIRSHIMWFFWKHRNLKLFSKDNKDFYFPFQVALRRTVNQIKIMSKDSPTCEQDESIRIARNYPCNKWRAKLFHINPLNRSFMTQLIEWYTDAQLM</sequence>
<gene>
    <name evidence="1" type="ORF">KP509_12G043700</name>
</gene>
<dbReference type="OrthoDB" id="1750965at2759"/>
<protein>
    <recommendedName>
        <fullName evidence="3">Reverse transcriptase zinc-binding domain-containing protein</fullName>
    </recommendedName>
</protein>
<evidence type="ECO:0008006" key="3">
    <source>
        <dbReference type="Google" id="ProtNLM"/>
    </source>
</evidence>
<evidence type="ECO:0000313" key="1">
    <source>
        <dbReference type="EMBL" id="KAH7423200.1"/>
    </source>
</evidence>
<dbReference type="Proteomes" id="UP000825935">
    <property type="component" value="Chromosome 12"/>
</dbReference>
<reference evidence="1" key="1">
    <citation type="submission" date="2021-08" db="EMBL/GenBank/DDBJ databases">
        <title>WGS assembly of Ceratopteris richardii.</title>
        <authorList>
            <person name="Marchant D.B."/>
            <person name="Chen G."/>
            <person name="Jenkins J."/>
            <person name="Shu S."/>
            <person name="Leebens-Mack J."/>
            <person name="Grimwood J."/>
            <person name="Schmutz J."/>
            <person name="Soltis P."/>
            <person name="Soltis D."/>
            <person name="Chen Z.-H."/>
        </authorList>
    </citation>
    <scope>NUCLEOTIDE SEQUENCE</scope>
    <source>
        <strain evidence="1">Whitten #5841</strain>
        <tissue evidence="1">Leaf</tissue>
    </source>
</reference>
<dbReference type="EMBL" id="CM035417">
    <property type="protein sequence ID" value="KAH7423200.1"/>
    <property type="molecule type" value="Genomic_DNA"/>
</dbReference>
<accession>A0A8T2TL96</accession>
<organism evidence="1 2">
    <name type="scientific">Ceratopteris richardii</name>
    <name type="common">Triangle waterfern</name>
    <dbReference type="NCBI Taxonomy" id="49495"/>
    <lineage>
        <taxon>Eukaryota</taxon>
        <taxon>Viridiplantae</taxon>
        <taxon>Streptophyta</taxon>
        <taxon>Embryophyta</taxon>
        <taxon>Tracheophyta</taxon>
        <taxon>Polypodiopsida</taxon>
        <taxon>Polypodiidae</taxon>
        <taxon>Polypodiales</taxon>
        <taxon>Pteridineae</taxon>
        <taxon>Pteridaceae</taxon>
        <taxon>Parkerioideae</taxon>
        <taxon>Ceratopteris</taxon>
    </lineage>
</organism>
<comment type="caution">
    <text evidence="1">The sequence shown here is derived from an EMBL/GenBank/DDBJ whole genome shotgun (WGS) entry which is preliminary data.</text>
</comment>